<dbReference type="RefSeq" id="WP_262873400.1">
    <property type="nucleotide sequence ID" value="NZ_BAABKW010000002.1"/>
</dbReference>
<feature type="transmembrane region" description="Helical" evidence="2">
    <location>
        <begin position="103"/>
        <end position="123"/>
    </location>
</feature>
<sequence length="244" mass="24381">MGVAGRPPEADAELAALRRRAYGPGGDISGDATALARLRELETLGRDAGSGAQDGPRPTPAPPADAPRPPSTPSDAVTAPPVAGDDGAAVAPSLRHRIGRWPLLAAAAAAGAAAALIATALLAPRPTATLAPVSAAQATGGFPADSALDWYGLTRQQLTAFQAFEAARPWAGVNDEGAQCLFVAVAAEWAAAGCTPAGLDPVVDVTVTADSPLSDDLEVGSVVRFTRHGDGAVEVYVAPAAAED</sequence>
<organism evidence="3 4">
    <name type="scientific">Microbacterium fluvii</name>
    <dbReference type="NCBI Taxonomy" id="415215"/>
    <lineage>
        <taxon>Bacteria</taxon>
        <taxon>Bacillati</taxon>
        <taxon>Actinomycetota</taxon>
        <taxon>Actinomycetes</taxon>
        <taxon>Micrococcales</taxon>
        <taxon>Microbacteriaceae</taxon>
        <taxon>Microbacterium</taxon>
    </lineage>
</organism>
<comment type="caution">
    <text evidence="3">The sequence shown here is derived from an EMBL/GenBank/DDBJ whole genome shotgun (WGS) entry which is preliminary data.</text>
</comment>
<dbReference type="Proteomes" id="UP001596507">
    <property type="component" value="Unassembled WGS sequence"/>
</dbReference>
<evidence type="ECO:0000256" key="2">
    <source>
        <dbReference type="SAM" id="Phobius"/>
    </source>
</evidence>
<proteinExistence type="predicted"/>
<evidence type="ECO:0000313" key="4">
    <source>
        <dbReference type="Proteomes" id="UP001596507"/>
    </source>
</evidence>
<evidence type="ECO:0000256" key="1">
    <source>
        <dbReference type="SAM" id="MobiDB-lite"/>
    </source>
</evidence>
<keyword evidence="2" id="KW-0812">Transmembrane</keyword>
<name>A0ABW2HDE2_9MICO</name>
<keyword evidence="4" id="KW-1185">Reference proteome</keyword>
<feature type="compositionally biased region" description="Pro residues" evidence="1">
    <location>
        <begin position="57"/>
        <end position="72"/>
    </location>
</feature>
<keyword evidence="2" id="KW-0472">Membrane</keyword>
<gene>
    <name evidence="3" type="ORF">ACFQRL_05995</name>
</gene>
<keyword evidence="2" id="KW-1133">Transmembrane helix</keyword>
<accession>A0ABW2HDE2</accession>
<evidence type="ECO:0000313" key="3">
    <source>
        <dbReference type="EMBL" id="MFC7268505.1"/>
    </source>
</evidence>
<reference evidence="4" key="1">
    <citation type="journal article" date="2019" name="Int. J. Syst. Evol. Microbiol.">
        <title>The Global Catalogue of Microorganisms (GCM) 10K type strain sequencing project: providing services to taxonomists for standard genome sequencing and annotation.</title>
        <authorList>
            <consortium name="The Broad Institute Genomics Platform"/>
            <consortium name="The Broad Institute Genome Sequencing Center for Infectious Disease"/>
            <person name="Wu L."/>
            <person name="Ma J."/>
        </authorList>
    </citation>
    <scope>NUCLEOTIDE SEQUENCE [LARGE SCALE GENOMIC DNA]</scope>
    <source>
        <strain evidence="4">CGMCC 1.15772</strain>
    </source>
</reference>
<dbReference type="EMBL" id="JBHTBE010000001">
    <property type="protein sequence ID" value="MFC7268505.1"/>
    <property type="molecule type" value="Genomic_DNA"/>
</dbReference>
<feature type="region of interest" description="Disordered" evidence="1">
    <location>
        <begin position="41"/>
        <end position="88"/>
    </location>
</feature>
<protein>
    <submittedName>
        <fullName evidence="3">Uncharacterized protein</fullName>
    </submittedName>
</protein>